<gene>
    <name evidence="2" type="ORF">UCRPC4_g01529</name>
</gene>
<evidence type="ECO:0000313" key="2">
    <source>
        <dbReference type="EMBL" id="KKY26255.1"/>
    </source>
</evidence>
<comment type="caution">
    <text evidence="2">The sequence shown here is derived from an EMBL/GenBank/DDBJ whole genome shotgun (WGS) entry which is preliminary data.</text>
</comment>
<dbReference type="AlphaFoldDB" id="A0A0G2HCH8"/>
<accession>A0A0G2HCH8</accession>
<feature type="compositionally biased region" description="Basic and acidic residues" evidence="1">
    <location>
        <begin position="157"/>
        <end position="168"/>
    </location>
</feature>
<proteinExistence type="predicted"/>
<dbReference type="Proteomes" id="UP000053317">
    <property type="component" value="Unassembled WGS sequence"/>
</dbReference>
<evidence type="ECO:0000256" key="1">
    <source>
        <dbReference type="SAM" id="MobiDB-lite"/>
    </source>
</evidence>
<reference evidence="2 3" key="2">
    <citation type="submission" date="2015-05" db="EMBL/GenBank/DDBJ databases">
        <authorList>
            <person name="Morales-Cruz A."/>
            <person name="Amrine K.C."/>
            <person name="Cantu D."/>
        </authorList>
    </citation>
    <scope>NUCLEOTIDE SEQUENCE [LARGE SCALE GENOMIC DNA]</scope>
    <source>
        <strain evidence="2">UCRPC4</strain>
    </source>
</reference>
<reference evidence="2 3" key="1">
    <citation type="submission" date="2015-05" db="EMBL/GenBank/DDBJ databases">
        <title>Distinctive expansion of gene families associated with plant cell wall degradation and secondary metabolism in the genomes of grapevine trunk pathogens.</title>
        <authorList>
            <person name="Lawrence D.P."/>
            <person name="Travadon R."/>
            <person name="Rolshausen P.E."/>
            <person name="Baumgartner K."/>
        </authorList>
    </citation>
    <scope>NUCLEOTIDE SEQUENCE [LARGE SCALE GENOMIC DNA]</scope>
    <source>
        <strain evidence="2">UCRPC4</strain>
    </source>
</reference>
<sequence length="176" mass="20209">MDDIDPRYDREHYAFSKPTLETGINGQLALRPDRKGRKTYFGPSPPAIMFCCFENTPVACPELPPPYEEPYAMTEIRYQPLTFKLTVQSLKGRLQRRIRKTKERIHLAEQTKEVLKRIPPLSKHTSRNEKNAAQEPSLTSNQGVIPTCRAKTAAEAAENKLWRGKGRDPLSFNPWE</sequence>
<dbReference type="EMBL" id="LCWF01000036">
    <property type="protein sequence ID" value="KKY26255.1"/>
    <property type="molecule type" value="Genomic_DNA"/>
</dbReference>
<protein>
    <submittedName>
        <fullName evidence="2">Uncharacterized protein</fullName>
    </submittedName>
</protein>
<feature type="compositionally biased region" description="Polar residues" evidence="1">
    <location>
        <begin position="134"/>
        <end position="144"/>
    </location>
</feature>
<feature type="region of interest" description="Disordered" evidence="1">
    <location>
        <begin position="116"/>
        <end position="176"/>
    </location>
</feature>
<evidence type="ECO:0000313" key="3">
    <source>
        <dbReference type="Proteomes" id="UP000053317"/>
    </source>
</evidence>
<organism evidence="2 3">
    <name type="scientific">Phaeomoniella chlamydospora</name>
    <name type="common">Phaeoacremonium chlamydosporum</name>
    <dbReference type="NCBI Taxonomy" id="158046"/>
    <lineage>
        <taxon>Eukaryota</taxon>
        <taxon>Fungi</taxon>
        <taxon>Dikarya</taxon>
        <taxon>Ascomycota</taxon>
        <taxon>Pezizomycotina</taxon>
        <taxon>Eurotiomycetes</taxon>
        <taxon>Chaetothyriomycetidae</taxon>
        <taxon>Phaeomoniellales</taxon>
        <taxon>Phaeomoniellaceae</taxon>
        <taxon>Phaeomoniella</taxon>
    </lineage>
</organism>
<name>A0A0G2HCH8_PHACM</name>
<keyword evidence="3" id="KW-1185">Reference proteome</keyword>